<comment type="caution">
    <text evidence="1">The sequence shown here is derived from an EMBL/GenBank/DDBJ whole genome shotgun (WGS) entry which is preliminary data.</text>
</comment>
<keyword evidence="2" id="KW-1185">Reference proteome</keyword>
<protein>
    <submittedName>
        <fullName evidence="1">4696_t:CDS:1</fullName>
    </submittedName>
</protein>
<accession>A0A9W4T4L9</accession>
<dbReference type="Proteomes" id="UP001153678">
    <property type="component" value="Unassembled WGS sequence"/>
</dbReference>
<dbReference type="PANTHER" id="PTHR31669:SF251">
    <property type="entry name" value="PROTEIN FAR1-RELATED SEQUENCE"/>
    <property type="match status" value="1"/>
</dbReference>
<proteinExistence type="predicted"/>
<sequence>INLCVGCIFESWESVDTIMEAYSKKHGFAIIKKWLIHHENGNHKSKCQQCVWNANYNCLQNSQTIVLTTFNNSHNHTLFPNTEEYLTKYQCIFNDDVFKEIQFLTEKMEIYQLLLNETEITHDASCLLKKLIQHQLDDPGCRQAWVCAFTSKIFTAGVQTTSCVEGLNNIIKCELRANSTLCDLASVLDARLESEVQ</sequence>
<dbReference type="OrthoDB" id="2449263at2759"/>
<gene>
    <name evidence="1" type="ORF">FWILDA_LOCUS14488</name>
</gene>
<organism evidence="1 2">
    <name type="scientific">Funneliformis geosporum</name>
    <dbReference type="NCBI Taxonomy" id="1117311"/>
    <lineage>
        <taxon>Eukaryota</taxon>
        <taxon>Fungi</taxon>
        <taxon>Fungi incertae sedis</taxon>
        <taxon>Mucoromycota</taxon>
        <taxon>Glomeromycotina</taxon>
        <taxon>Glomeromycetes</taxon>
        <taxon>Glomerales</taxon>
        <taxon>Glomeraceae</taxon>
        <taxon>Funneliformis</taxon>
    </lineage>
</organism>
<evidence type="ECO:0000313" key="2">
    <source>
        <dbReference type="Proteomes" id="UP001153678"/>
    </source>
</evidence>
<dbReference type="GO" id="GO:0006355">
    <property type="term" value="P:regulation of DNA-templated transcription"/>
    <property type="evidence" value="ECO:0007669"/>
    <property type="project" value="InterPro"/>
</dbReference>
<dbReference type="PANTHER" id="PTHR31669">
    <property type="entry name" value="PROTEIN FAR1-RELATED SEQUENCE 10-RELATED"/>
    <property type="match status" value="1"/>
</dbReference>
<dbReference type="AlphaFoldDB" id="A0A9W4T4L9"/>
<evidence type="ECO:0000313" key="1">
    <source>
        <dbReference type="EMBL" id="CAI2190262.1"/>
    </source>
</evidence>
<reference evidence="1" key="1">
    <citation type="submission" date="2022-08" db="EMBL/GenBank/DDBJ databases">
        <authorList>
            <person name="Kallberg Y."/>
            <person name="Tangrot J."/>
            <person name="Rosling A."/>
        </authorList>
    </citation>
    <scope>NUCLEOTIDE SEQUENCE</scope>
    <source>
        <strain evidence="1">Wild A</strain>
    </source>
</reference>
<dbReference type="InterPro" id="IPR031052">
    <property type="entry name" value="FHY3/FAR1"/>
</dbReference>
<name>A0A9W4T4L9_9GLOM</name>
<feature type="non-terminal residue" evidence="1">
    <location>
        <position position="1"/>
    </location>
</feature>
<dbReference type="EMBL" id="CAMKVN010006422">
    <property type="protein sequence ID" value="CAI2190262.1"/>
    <property type="molecule type" value="Genomic_DNA"/>
</dbReference>